<reference evidence="2 3" key="1">
    <citation type="submission" date="2017-10" db="EMBL/GenBank/DDBJ databases">
        <title>Resolving the taxonomy of Roseburia spp., Eubacterium rectale and Agathobacter spp. through phylogenomic analysis.</title>
        <authorList>
            <person name="Sheridan P.O."/>
            <person name="Walker A.W."/>
            <person name="Duncan S.H."/>
            <person name="Scott K.P."/>
            <person name="Toole P.W.O."/>
            <person name="Luis P."/>
            <person name="Flint H.J."/>
        </authorList>
    </citation>
    <scope>NUCLEOTIDE SEQUENCE [LARGE SCALE GENOMIC DNA]</scope>
    <source>
        <strain evidence="2 3">JK623</strain>
    </source>
</reference>
<comment type="caution">
    <text evidence="2">The sequence shown here is derived from an EMBL/GenBank/DDBJ whole genome shotgun (WGS) entry which is preliminary data.</text>
</comment>
<evidence type="ECO:0000256" key="1">
    <source>
        <dbReference type="SAM" id="Phobius"/>
    </source>
</evidence>
<evidence type="ECO:0000313" key="2">
    <source>
        <dbReference type="EMBL" id="PHU37676.1"/>
    </source>
</evidence>
<evidence type="ECO:0000313" key="3">
    <source>
        <dbReference type="Proteomes" id="UP000224563"/>
    </source>
</evidence>
<name>A0A2G3E318_9FIRM</name>
<dbReference type="Pfam" id="PF01066">
    <property type="entry name" value="CDP-OH_P_transf"/>
    <property type="match status" value="1"/>
</dbReference>
<proteinExistence type="predicted"/>
<protein>
    <submittedName>
        <fullName evidence="2">Phosphatidylserine synthase</fullName>
    </submittedName>
</protein>
<dbReference type="AlphaFoldDB" id="A0A2G3E318"/>
<sequence length="228" mass="25370">MIGVYDYTVILTYLSMMSGAVGIIATMTGIGHPYIGIIFLMISGFLDGFDGRVARTKKNRTEFEKNFGVQIDSLSDLICFGVLPAAIGIAQLRKNGIFTELVRRKEYEGHYSIMILLIAITVIYILAALIRLAYFNVTIDERKKQAAETGVEYFTGLPVTSAALIFPLALILNFYVKADLTIWYFLIMLLVAVMFLLNVKVRKVGNKGMIVIVLLGLVEFISTIMIVC</sequence>
<gene>
    <name evidence="2" type="ORF">CSX02_06640</name>
</gene>
<dbReference type="InterPro" id="IPR043130">
    <property type="entry name" value="CDP-OH_PTrfase_TM_dom"/>
</dbReference>
<dbReference type="GO" id="GO:0008654">
    <property type="term" value="P:phospholipid biosynthetic process"/>
    <property type="evidence" value="ECO:0007669"/>
    <property type="project" value="InterPro"/>
</dbReference>
<dbReference type="InterPro" id="IPR000462">
    <property type="entry name" value="CDP-OH_P_trans"/>
</dbReference>
<keyword evidence="1" id="KW-0812">Transmembrane</keyword>
<feature type="transmembrane region" description="Helical" evidence="1">
    <location>
        <begin position="208"/>
        <end position="227"/>
    </location>
</feature>
<keyword evidence="1" id="KW-1133">Transmembrane helix</keyword>
<organism evidence="2 3">
    <name type="scientific">Agathobacter ruminis</name>
    <dbReference type="NCBI Taxonomy" id="1712665"/>
    <lineage>
        <taxon>Bacteria</taxon>
        <taxon>Bacillati</taxon>
        <taxon>Bacillota</taxon>
        <taxon>Clostridia</taxon>
        <taxon>Lachnospirales</taxon>
        <taxon>Lachnospiraceae</taxon>
        <taxon>Agathobacter</taxon>
    </lineage>
</organism>
<dbReference type="GO" id="GO:0016780">
    <property type="term" value="F:phosphotransferase activity, for other substituted phosphate groups"/>
    <property type="evidence" value="ECO:0007669"/>
    <property type="project" value="InterPro"/>
</dbReference>
<dbReference type="GO" id="GO:0016020">
    <property type="term" value="C:membrane"/>
    <property type="evidence" value="ECO:0007669"/>
    <property type="project" value="InterPro"/>
</dbReference>
<accession>A0A2G3E318</accession>
<dbReference type="EMBL" id="PDYG01000032">
    <property type="protein sequence ID" value="PHU37676.1"/>
    <property type="molecule type" value="Genomic_DNA"/>
</dbReference>
<feature type="transmembrane region" description="Helical" evidence="1">
    <location>
        <begin position="154"/>
        <end position="176"/>
    </location>
</feature>
<dbReference type="Gene3D" id="1.20.120.1760">
    <property type="match status" value="1"/>
</dbReference>
<keyword evidence="1" id="KW-0472">Membrane</keyword>
<dbReference type="Proteomes" id="UP000224563">
    <property type="component" value="Unassembled WGS sequence"/>
</dbReference>
<reference evidence="2 3" key="2">
    <citation type="submission" date="2017-10" db="EMBL/GenBank/DDBJ databases">
        <authorList>
            <person name="Banno H."/>
            <person name="Chua N.-H."/>
        </authorList>
    </citation>
    <scope>NUCLEOTIDE SEQUENCE [LARGE SCALE GENOMIC DNA]</scope>
    <source>
        <strain evidence="2 3">JK623</strain>
    </source>
</reference>
<feature type="transmembrane region" description="Helical" evidence="1">
    <location>
        <begin position="182"/>
        <end position="201"/>
    </location>
</feature>
<feature type="transmembrane region" description="Helical" evidence="1">
    <location>
        <begin position="112"/>
        <end position="134"/>
    </location>
</feature>
<dbReference type="RefSeq" id="WP_099386086.1">
    <property type="nucleotide sequence ID" value="NZ_JANSWH010000019.1"/>
</dbReference>
<keyword evidence="3" id="KW-1185">Reference proteome</keyword>